<sequence>MGTILQDRSNGERICKPSVPWMKNFTFVMLQYLDSRYTRPHTSENYEQYCSFQLRSNWALNSNNNKEGESQKTAYETDKSEAGKRKADSDSEDKGEESKPKKKEESEKPRGFAQGLEPEQIIGARDSSGELMFLMT</sequence>
<dbReference type="Proteomes" id="UP000322234">
    <property type="component" value="Unassembled WGS sequence"/>
</dbReference>
<feature type="compositionally biased region" description="Basic and acidic residues" evidence="3">
    <location>
        <begin position="66"/>
        <end position="89"/>
    </location>
</feature>
<accession>A0A6B0QY10</accession>
<evidence type="ECO:0000256" key="2">
    <source>
        <dbReference type="ARBA" id="ARBA00023242"/>
    </source>
</evidence>
<dbReference type="Gene3D" id="2.40.50.40">
    <property type="match status" value="1"/>
</dbReference>
<evidence type="ECO:0000256" key="3">
    <source>
        <dbReference type="SAM" id="MobiDB-lite"/>
    </source>
</evidence>
<gene>
    <name evidence="4" type="ORF">E5288_WYG006390</name>
</gene>
<dbReference type="GO" id="GO:0005634">
    <property type="term" value="C:nucleus"/>
    <property type="evidence" value="ECO:0007669"/>
    <property type="project" value="UniProtKB-SubCell"/>
</dbReference>
<evidence type="ECO:0000313" key="5">
    <source>
        <dbReference type="Proteomes" id="UP000322234"/>
    </source>
</evidence>
<comment type="caution">
    <text evidence="4">The sequence shown here is derived from an EMBL/GenBank/DDBJ whole genome shotgun (WGS) entry which is preliminary data.</text>
</comment>
<dbReference type="PANTHER" id="PTHR22812">
    <property type="entry name" value="CHROMOBOX PROTEIN"/>
    <property type="match status" value="1"/>
</dbReference>
<reference evidence="4" key="1">
    <citation type="submission" date="2019-10" db="EMBL/GenBank/DDBJ databases">
        <title>The sequence and de novo assembly of the wild yak genome.</title>
        <authorList>
            <person name="Liu Y."/>
        </authorList>
    </citation>
    <scope>NUCLEOTIDE SEQUENCE [LARGE SCALE GENOMIC DNA]</scope>
    <source>
        <strain evidence="4">WY2019</strain>
    </source>
</reference>
<dbReference type="InterPro" id="IPR051219">
    <property type="entry name" value="Heterochromatin_chromo-domain"/>
</dbReference>
<name>A0A6B0QY10_9CETA</name>
<keyword evidence="5" id="KW-1185">Reference proteome</keyword>
<dbReference type="AlphaFoldDB" id="A0A6B0QY10"/>
<feature type="compositionally biased region" description="Basic and acidic residues" evidence="3">
    <location>
        <begin position="96"/>
        <end position="110"/>
    </location>
</feature>
<dbReference type="InterPro" id="IPR016197">
    <property type="entry name" value="Chromo-like_dom_sf"/>
</dbReference>
<organism evidence="4 5">
    <name type="scientific">Bos mutus</name>
    <name type="common">wild yak</name>
    <dbReference type="NCBI Taxonomy" id="72004"/>
    <lineage>
        <taxon>Eukaryota</taxon>
        <taxon>Metazoa</taxon>
        <taxon>Chordata</taxon>
        <taxon>Craniata</taxon>
        <taxon>Vertebrata</taxon>
        <taxon>Euteleostomi</taxon>
        <taxon>Mammalia</taxon>
        <taxon>Eutheria</taxon>
        <taxon>Laurasiatheria</taxon>
        <taxon>Artiodactyla</taxon>
        <taxon>Ruminantia</taxon>
        <taxon>Pecora</taxon>
        <taxon>Bovidae</taxon>
        <taxon>Bovinae</taxon>
        <taxon>Bos</taxon>
    </lineage>
</organism>
<dbReference type="EMBL" id="VBQZ03000004">
    <property type="protein sequence ID" value="MXQ80203.1"/>
    <property type="molecule type" value="Genomic_DNA"/>
</dbReference>
<protein>
    <submittedName>
        <fullName evidence="4">Uncharacterized protein</fullName>
    </submittedName>
</protein>
<keyword evidence="2" id="KW-0539">Nucleus</keyword>
<feature type="region of interest" description="Disordered" evidence="3">
    <location>
        <begin position="61"/>
        <end position="136"/>
    </location>
</feature>
<proteinExistence type="predicted"/>
<dbReference type="SUPFAM" id="SSF54160">
    <property type="entry name" value="Chromo domain-like"/>
    <property type="match status" value="1"/>
</dbReference>
<evidence type="ECO:0000313" key="4">
    <source>
        <dbReference type="EMBL" id="MXQ80203.1"/>
    </source>
</evidence>
<comment type="subcellular location">
    <subcellularLocation>
        <location evidence="1">Nucleus</location>
    </subcellularLocation>
</comment>
<evidence type="ECO:0000256" key="1">
    <source>
        <dbReference type="ARBA" id="ARBA00004123"/>
    </source>
</evidence>